<dbReference type="GO" id="GO:0051726">
    <property type="term" value="P:regulation of cell cycle"/>
    <property type="evidence" value="ECO:0007669"/>
    <property type="project" value="TreeGrafter"/>
</dbReference>
<dbReference type="SMART" id="SM00238">
    <property type="entry name" value="BIR"/>
    <property type="match status" value="2"/>
</dbReference>
<gene>
    <name evidence="2" type="ORF">MCOR_57495</name>
</gene>
<sequence length="406" mass="46563">MTDVNTFETTMRLASFQNWPDSSYSPVIIVRTGFSYTGNGFEVECEFCKAKVDMSRLNNNVISLADEHDSSCRRKTKPQDNFQIPVALNNVAGNAEEGTNTQNNHVSASSYNDDANFDRGNTAEQTAQDNSEHNCEESSSVDSTNIAPSFMPALPLNAGPEPRIPPTIVQLNERICSDLSLYDNYPSIKLAPSLCCPCRLCRYNNTIPIFRNRKKTDMYGLPKMDGRTLMFSLRERVSSGPLHPEFNTFEARERNLNGIIDSYSCIAEAGFFADRACSKERICCFYCDGNLKTQPLSYNPWREHTRWFPVCPFIIQQKGEEYIHNVLEDTKILKTYLEDKRRTSYMHTDIVIEALKVYPQYAIGKVIQGFFLENGYFPCREDLFESLDNFQLWKTSETYDYCRFEN</sequence>
<dbReference type="Pfam" id="PF00653">
    <property type="entry name" value="BIR"/>
    <property type="match status" value="2"/>
</dbReference>
<dbReference type="GO" id="GO:0005634">
    <property type="term" value="C:nucleus"/>
    <property type="evidence" value="ECO:0007669"/>
    <property type="project" value="TreeGrafter"/>
</dbReference>
<feature type="compositionally biased region" description="Polar residues" evidence="1">
    <location>
        <begin position="97"/>
        <end position="113"/>
    </location>
</feature>
<dbReference type="Proteomes" id="UP000507470">
    <property type="component" value="Unassembled WGS sequence"/>
</dbReference>
<dbReference type="PROSITE" id="PS50143">
    <property type="entry name" value="BIR_REPEAT_2"/>
    <property type="match status" value="2"/>
</dbReference>
<evidence type="ECO:0000313" key="3">
    <source>
        <dbReference type="Proteomes" id="UP000507470"/>
    </source>
</evidence>
<evidence type="ECO:0000313" key="2">
    <source>
        <dbReference type="EMBL" id="CAC5425703.1"/>
    </source>
</evidence>
<evidence type="ECO:0000256" key="1">
    <source>
        <dbReference type="SAM" id="MobiDB-lite"/>
    </source>
</evidence>
<proteinExistence type="predicted"/>
<dbReference type="OrthoDB" id="6105293at2759"/>
<name>A0A6J8F0Y5_MYTCO</name>
<dbReference type="GO" id="GO:0005737">
    <property type="term" value="C:cytoplasm"/>
    <property type="evidence" value="ECO:0007669"/>
    <property type="project" value="TreeGrafter"/>
</dbReference>
<keyword evidence="3" id="KW-1185">Reference proteome</keyword>
<dbReference type="InterPro" id="IPR050784">
    <property type="entry name" value="IAP"/>
</dbReference>
<dbReference type="SUPFAM" id="SSF57924">
    <property type="entry name" value="Inhibitor of apoptosis (IAP) repeat"/>
    <property type="match status" value="2"/>
</dbReference>
<dbReference type="PANTHER" id="PTHR10044">
    <property type="entry name" value="INHIBITOR OF APOPTOSIS"/>
    <property type="match status" value="1"/>
</dbReference>
<feature type="compositionally biased region" description="Polar residues" evidence="1">
    <location>
        <begin position="137"/>
        <end position="147"/>
    </location>
</feature>
<dbReference type="Gene3D" id="1.10.1170.10">
    <property type="entry name" value="Inhibitor Of Apoptosis Protein (2mihbC-IAP-1), Chain A"/>
    <property type="match status" value="2"/>
</dbReference>
<protein>
    <recommendedName>
        <fullName evidence="4">BIRC7_8</fullName>
    </recommendedName>
</protein>
<dbReference type="EMBL" id="CACVKT020010275">
    <property type="protein sequence ID" value="CAC5425703.1"/>
    <property type="molecule type" value="Genomic_DNA"/>
</dbReference>
<reference evidence="2 3" key="1">
    <citation type="submission" date="2020-06" db="EMBL/GenBank/DDBJ databases">
        <authorList>
            <person name="Li R."/>
            <person name="Bekaert M."/>
        </authorList>
    </citation>
    <scope>NUCLEOTIDE SEQUENCE [LARGE SCALE GENOMIC DNA]</scope>
    <source>
        <strain evidence="3">wild</strain>
    </source>
</reference>
<feature type="region of interest" description="Disordered" evidence="1">
    <location>
        <begin position="95"/>
        <end position="147"/>
    </location>
</feature>
<dbReference type="InterPro" id="IPR001370">
    <property type="entry name" value="BIR_rpt"/>
</dbReference>
<accession>A0A6J8F0Y5</accession>
<dbReference type="PANTHER" id="PTHR10044:SF139">
    <property type="entry name" value="DEATH-ASSOCIATED INHIBITOR OF APOPTOSIS 2"/>
    <property type="match status" value="1"/>
</dbReference>
<dbReference type="Gene3D" id="1.10.8.10">
    <property type="entry name" value="DNA helicase RuvA subunit, C-terminal domain"/>
    <property type="match status" value="1"/>
</dbReference>
<organism evidence="2 3">
    <name type="scientific">Mytilus coruscus</name>
    <name type="common">Sea mussel</name>
    <dbReference type="NCBI Taxonomy" id="42192"/>
    <lineage>
        <taxon>Eukaryota</taxon>
        <taxon>Metazoa</taxon>
        <taxon>Spiralia</taxon>
        <taxon>Lophotrochozoa</taxon>
        <taxon>Mollusca</taxon>
        <taxon>Bivalvia</taxon>
        <taxon>Autobranchia</taxon>
        <taxon>Pteriomorphia</taxon>
        <taxon>Mytilida</taxon>
        <taxon>Mytiloidea</taxon>
        <taxon>Mytilidae</taxon>
        <taxon>Mytilinae</taxon>
        <taxon>Mytilus</taxon>
    </lineage>
</organism>
<dbReference type="AlphaFoldDB" id="A0A6J8F0Y5"/>
<evidence type="ECO:0008006" key="4">
    <source>
        <dbReference type="Google" id="ProtNLM"/>
    </source>
</evidence>